<evidence type="ECO:0000313" key="2">
    <source>
        <dbReference type="Proteomes" id="UP000028868"/>
    </source>
</evidence>
<dbReference type="InterPro" id="IPR003749">
    <property type="entry name" value="ThiS/MoaD-like"/>
</dbReference>
<name>A0A024P833_9BACI</name>
<sequence>MNIQINGRSVDLSDKETTIADLLESYRIRNKIAVVERNKEIIHKADYENTKLSHGDTLEIIHFVGGG</sequence>
<reference evidence="2" key="1">
    <citation type="submission" date="2014-03" db="EMBL/GenBank/DDBJ databases">
        <authorList>
            <person name="Urmite Genomes U."/>
        </authorList>
    </citation>
    <scope>NUCLEOTIDE SEQUENCE [LARGE SCALE GENOMIC DNA]</scope>
    <source>
        <strain evidence="2">HD-03</strain>
    </source>
</reference>
<dbReference type="OrthoDB" id="9798559at2"/>
<dbReference type="InterPro" id="IPR010035">
    <property type="entry name" value="Thi_S"/>
</dbReference>
<protein>
    <submittedName>
        <fullName evidence="1">Thiamine biosynthesis protein ThiS</fullName>
    </submittedName>
</protein>
<comment type="caution">
    <text evidence="1">The sequence shown here is derived from an EMBL/GenBank/DDBJ whole genome shotgun (WGS) entry which is preliminary data.</text>
</comment>
<dbReference type="SUPFAM" id="SSF54285">
    <property type="entry name" value="MoaD/ThiS"/>
    <property type="match status" value="1"/>
</dbReference>
<dbReference type="Pfam" id="PF02597">
    <property type="entry name" value="ThiS"/>
    <property type="match status" value="1"/>
</dbReference>
<evidence type="ECO:0000313" key="1">
    <source>
        <dbReference type="EMBL" id="CDQ24517.1"/>
    </source>
</evidence>
<dbReference type="PANTHER" id="PTHR34472:SF1">
    <property type="entry name" value="SULFUR CARRIER PROTEIN THIS"/>
    <property type="match status" value="1"/>
</dbReference>
<dbReference type="PANTHER" id="PTHR34472">
    <property type="entry name" value="SULFUR CARRIER PROTEIN THIS"/>
    <property type="match status" value="1"/>
</dbReference>
<dbReference type="NCBIfam" id="TIGR01683">
    <property type="entry name" value="thiS"/>
    <property type="match status" value="1"/>
</dbReference>
<dbReference type="CDD" id="cd00565">
    <property type="entry name" value="Ubl_ThiS"/>
    <property type="match status" value="1"/>
</dbReference>
<gene>
    <name evidence="1" type="primary">thiS</name>
    <name evidence="1" type="ORF">BN983_02801</name>
</gene>
<dbReference type="InterPro" id="IPR016155">
    <property type="entry name" value="Mopterin_synth/thiamin_S_b"/>
</dbReference>
<dbReference type="Gene3D" id="3.10.20.30">
    <property type="match status" value="1"/>
</dbReference>
<dbReference type="AlphaFoldDB" id="A0A024P833"/>
<dbReference type="RefSeq" id="WP_035509409.1">
    <property type="nucleotide sequence ID" value="NZ_CCDH010000001.1"/>
</dbReference>
<keyword evidence="2" id="KW-1185">Reference proteome</keyword>
<dbReference type="InterPro" id="IPR012675">
    <property type="entry name" value="Beta-grasp_dom_sf"/>
</dbReference>
<dbReference type="EMBL" id="CCDI010000003">
    <property type="protein sequence ID" value="CDQ24517.1"/>
    <property type="molecule type" value="Genomic_DNA"/>
</dbReference>
<organism evidence="1 2">
    <name type="scientific">Halobacillus karajensis</name>
    <dbReference type="NCBI Taxonomy" id="195088"/>
    <lineage>
        <taxon>Bacteria</taxon>
        <taxon>Bacillati</taxon>
        <taxon>Bacillota</taxon>
        <taxon>Bacilli</taxon>
        <taxon>Bacillales</taxon>
        <taxon>Bacillaceae</taxon>
        <taxon>Halobacillus</taxon>
    </lineage>
</organism>
<reference evidence="1 2" key="2">
    <citation type="submission" date="2014-05" db="EMBL/GenBank/DDBJ databases">
        <title>Draft genome sequence of Halobacillus karajensis HK-03.</title>
        <authorList>
            <person name="Khelaifia S."/>
            <person name="Croce O."/>
            <person name="Lagier J.C."/>
            <person name="Raoult D."/>
        </authorList>
    </citation>
    <scope>NUCLEOTIDE SEQUENCE [LARGE SCALE GENOMIC DNA]</scope>
    <source>
        <strain evidence="1 2">HD-03</strain>
    </source>
</reference>
<proteinExistence type="predicted"/>
<accession>A0A024P833</accession>
<dbReference type="Proteomes" id="UP000028868">
    <property type="component" value="Unassembled WGS sequence"/>
</dbReference>